<evidence type="ECO:0000256" key="4">
    <source>
        <dbReference type="ARBA" id="ARBA00022989"/>
    </source>
</evidence>
<organism evidence="7 8">
    <name type="scientific">Aspergillus ochraceoroseus IBT 24754</name>
    <dbReference type="NCBI Taxonomy" id="1392256"/>
    <lineage>
        <taxon>Eukaryota</taxon>
        <taxon>Fungi</taxon>
        <taxon>Dikarya</taxon>
        <taxon>Ascomycota</taxon>
        <taxon>Pezizomycotina</taxon>
        <taxon>Eurotiomycetes</taxon>
        <taxon>Eurotiomycetidae</taxon>
        <taxon>Eurotiales</taxon>
        <taxon>Aspergillaceae</taxon>
        <taxon>Aspergillus</taxon>
        <taxon>Aspergillus subgen. Nidulantes</taxon>
    </lineage>
</organism>
<dbReference type="EMBL" id="MSFN02000005">
    <property type="protein sequence ID" value="PTU19920.1"/>
    <property type="molecule type" value="Genomic_DNA"/>
</dbReference>
<keyword evidence="4" id="KW-1133">Transmembrane helix</keyword>
<dbReference type="AlphaFoldDB" id="A0A2T5LUG9"/>
<accession>A0A2T5LUG9</accession>
<reference evidence="7 8" key="1">
    <citation type="journal article" date="2018" name="Proc. Natl. Acad. Sci. U.S.A.">
        <title>Linking secondary metabolites to gene clusters through genome sequencing of six diverse Aspergillus species.</title>
        <authorList>
            <person name="Kaerboelling I."/>
            <person name="Vesth T.C."/>
            <person name="Frisvad J.C."/>
            <person name="Nybo J.L."/>
            <person name="Theobald S."/>
            <person name="Kuo A."/>
            <person name="Bowyer P."/>
            <person name="Matsuda Y."/>
            <person name="Mondo S."/>
            <person name="Lyhne E.K."/>
            <person name="Kogle M.E."/>
            <person name="Clum A."/>
            <person name="Lipzen A."/>
            <person name="Salamov A."/>
            <person name="Ngan C.Y."/>
            <person name="Daum C."/>
            <person name="Chiniquy J."/>
            <person name="Barry K."/>
            <person name="LaButti K."/>
            <person name="Haridas S."/>
            <person name="Simmons B.A."/>
            <person name="Magnuson J.K."/>
            <person name="Mortensen U.H."/>
            <person name="Larsen T.O."/>
            <person name="Grigoriev I.V."/>
            <person name="Baker S.E."/>
            <person name="Andersen M.R."/>
        </authorList>
    </citation>
    <scope>NUCLEOTIDE SEQUENCE [LARGE SCALE GENOMIC DNA]</scope>
    <source>
        <strain evidence="7 8">IBT 24754</strain>
    </source>
</reference>
<dbReference type="GO" id="GO:0005778">
    <property type="term" value="C:peroxisomal membrane"/>
    <property type="evidence" value="ECO:0007669"/>
    <property type="project" value="TreeGrafter"/>
</dbReference>
<dbReference type="RefSeq" id="XP_040751312.1">
    <property type="nucleotide sequence ID" value="XM_040897308.1"/>
</dbReference>
<gene>
    <name evidence="7" type="ORF">P175DRAFT_0502082</name>
</gene>
<evidence type="ECO:0000313" key="8">
    <source>
        <dbReference type="Proteomes" id="UP000244073"/>
    </source>
</evidence>
<protein>
    <recommendedName>
        <fullName evidence="9">Mpv17/PMP22 family protein</fullName>
    </recommendedName>
</protein>
<keyword evidence="5" id="KW-0472">Membrane</keyword>
<proteinExistence type="inferred from homology"/>
<evidence type="ECO:0000313" key="7">
    <source>
        <dbReference type="EMBL" id="PTU19920.1"/>
    </source>
</evidence>
<evidence type="ECO:0000256" key="2">
    <source>
        <dbReference type="ARBA" id="ARBA00006824"/>
    </source>
</evidence>
<dbReference type="VEuPathDB" id="FungiDB:P175DRAFT_0502082"/>
<evidence type="ECO:0008006" key="9">
    <source>
        <dbReference type="Google" id="ProtNLM"/>
    </source>
</evidence>
<dbReference type="PANTHER" id="PTHR11266:SF80">
    <property type="entry name" value="PEROXISOMAL MEMBRANE PROTEIN 2"/>
    <property type="match status" value="1"/>
</dbReference>
<sequence>MSSPVWTATVQASALAAVSNGIGQIITNQRTKGKASSSISLSALVRFMIVSGLCTPPNYKFQLALEKHFPSDVGANGSMDRKSIINTVIKLAIDQTVALVLNCVFYIVGMCVLEGNSYAQIKAALKQGLGPMIRASYKFWPAVTLLNLVAVPVEQRTLVGNIAGFFWGIYVSFSDFA</sequence>
<dbReference type="OrthoDB" id="10267969at2759"/>
<name>A0A2T5LUG9_9EURO</name>
<dbReference type="InterPro" id="IPR007248">
    <property type="entry name" value="Mpv17_PMP22"/>
</dbReference>
<dbReference type="GeneID" id="63814190"/>
<evidence type="ECO:0000256" key="1">
    <source>
        <dbReference type="ARBA" id="ARBA00004141"/>
    </source>
</evidence>
<dbReference type="Proteomes" id="UP000244073">
    <property type="component" value="Unassembled WGS sequence"/>
</dbReference>
<comment type="subcellular location">
    <subcellularLocation>
        <location evidence="1">Membrane</location>
        <topology evidence="1">Multi-pass membrane protein</topology>
    </subcellularLocation>
</comment>
<dbReference type="Pfam" id="PF04117">
    <property type="entry name" value="Mpv17_PMP22"/>
    <property type="match status" value="1"/>
</dbReference>
<keyword evidence="3" id="KW-0812">Transmembrane</keyword>
<evidence type="ECO:0000256" key="5">
    <source>
        <dbReference type="ARBA" id="ARBA00023136"/>
    </source>
</evidence>
<evidence type="ECO:0000256" key="6">
    <source>
        <dbReference type="RuleBase" id="RU363053"/>
    </source>
</evidence>
<evidence type="ECO:0000256" key="3">
    <source>
        <dbReference type="ARBA" id="ARBA00022692"/>
    </source>
</evidence>
<comment type="caution">
    <text evidence="7">The sequence shown here is derived from an EMBL/GenBank/DDBJ whole genome shotgun (WGS) entry which is preliminary data.</text>
</comment>
<comment type="similarity">
    <text evidence="2 6">Belongs to the peroxisomal membrane protein PXMP2/4 family.</text>
</comment>
<dbReference type="PANTHER" id="PTHR11266">
    <property type="entry name" value="PEROXISOMAL MEMBRANE PROTEIN 2, PXMP2 MPV17"/>
    <property type="match status" value="1"/>
</dbReference>